<dbReference type="PANTHER" id="PTHR22847">
    <property type="entry name" value="WD40 REPEAT PROTEIN"/>
    <property type="match status" value="1"/>
</dbReference>
<dbReference type="OrthoDB" id="5588835at2759"/>
<keyword evidence="5" id="KW-1185">Reference proteome</keyword>
<evidence type="ECO:0000256" key="2">
    <source>
        <dbReference type="ARBA" id="ARBA00022737"/>
    </source>
</evidence>
<dbReference type="OMA" id="SYCDCAK"/>
<accession>A0A1X2HC89</accession>
<dbReference type="InterPro" id="IPR036322">
    <property type="entry name" value="WD40_repeat_dom_sf"/>
</dbReference>
<dbReference type="Pfam" id="PF00400">
    <property type="entry name" value="WD40"/>
    <property type="match status" value="1"/>
</dbReference>
<keyword evidence="1" id="KW-0853">WD repeat</keyword>
<organism evidence="4 5">
    <name type="scientific">Syncephalastrum racemosum</name>
    <name type="common">Filamentous fungus</name>
    <dbReference type="NCBI Taxonomy" id="13706"/>
    <lineage>
        <taxon>Eukaryota</taxon>
        <taxon>Fungi</taxon>
        <taxon>Fungi incertae sedis</taxon>
        <taxon>Mucoromycota</taxon>
        <taxon>Mucoromycotina</taxon>
        <taxon>Mucoromycetes</taxon>
        <taxon>Mucorales</taxon>
        <taxon>Syncephalastraceae</taxon>
        <taxon>Syncephalastrum</taxon>
    </lineage>
</organism>
<keyword evidence="2" id="KW-0677">Repeat</keyword>
<dbReference type="PANTHER" id="PTHR22847:SF637">
    <property type="entry name" value="WD REPEAT DOMAIN 5B"/>
    <property type="match status" value="1"/>
</dbReference>
<evidence type="ECO:0000313" key="5">
    <source>
        <dbReference type="Proteomes" id="UP000242180"/>
    </source>
</evidence>
<reference evidence="4 5" key="1">
    <citation type="submission" date="2016-07" db="EMBL/GenBank/DDBJ databases">
        <title>Pervasive Adenine N6-methylation of Active Genes in Fungi.</title>
        <authorList>
            <consortium name="DOE Joint Genome Institute"/>
            <person name="Mondo S.J."/>
            <person name="Dannebaum R.O."/>
            <person name="Kuo R.C."/>
            <person name="Labutti K."/>
            <person name="Haridas S."/>
            <person name="Kuo A."/>
            <person name="Salamov A."/>
            <person name="Ahrendt S.R."/>
            <person name="Lipzen A."/>
            <person name="Sullivan W."/>
            <person name="Andreopoulos W.B."/>
            <person name="Clum A."/>
            <person name="Lindquist E."/>
            <person name="Daum C."/>
            <person name="Ramamoorthy G.K."/>
            <person name="Gryganskyi A."/>
            <person name="Culley D."/>
            <person name="Magnuson J.K."/>
            <person name="James T.Y."/>
            <person name="O'Malley M.A."/>
            <person name="Stajich J.E."/>
            <person name="Spatafora J.W."/>
            <person name="Visel A."/>
            <person name="Grigoriev I.V."/>
        </authorList>
    </citation>
    <scope>NUCLEOTIDE SEQUENCE [LARGE SCALE GENOMIC DNA]</scope>
    <source>
        <strain evidence="4 5">NRRL 2496</strain>
    </source>
</reference>
<dbReference type="InParanoid" id="A0A1X2HC89"/>
<dbReference type="Gene3D" id="2.130.10.10">
    <property type="entry name" value="YVTN repeat-like/Quinoprotein amine dehydrogenase"/>
    <property type="match status" value="1"/>
</dbReference>
<comment type="caution">
    <text evidence="4">The sequence shown here is derived from an EMBL/GenBank/DDBJ whole genome shotgun (WGS) entry which is preliminary data.</text>
</comment>
<evidence type="ECO:0000313" key="4">
    <source>
        <dbReference type="EMBL" id="ORY96382.1"/>
    </source>
</evidence>
<protein>
    <submittedName>
        <fullName evidence="4">WD40-repeat-containing domain protein</fullName>
    </submittedName>
</protein>
<dbReference type="GO" id="GO:1990234">
    <property type="term" value="C:transferase complex"/>
    <property type="evidence" value="ECO:0007669"/>
    <property type="project" value="UniProtKB-ARBA"/>
</dbReference>
<name>A0A1X2HC89_SYNRA</name>
<dbReference type="InterPro" id="IPR015943">
    <property type="entry name" value="WD40/YVTN_repeat-like_dom_sf"/>
</dbReference>
<evidence type="ECO:0000256" key="1">
    <source>
        <dbReference type="ARBA" id="ARBA00022574"/>
    </source>
</evidence>
<dbReference type="EMBL" id="MCGN01000005">
    <property type="protein sequence ID" value="ORY96382.1"/>
    <property type="molecule type" value="Genomic_DNA"/>
</dbReference>
<dbReference type="SUPFAM" id="SSF50978">
    <property type="entry name" value="WD40 repeat-like"/>
    <property type="match status" value="1"/>
</dbReference>
<feature type="compositionally biased region" description="Basic residues" evidence="3">
    <location>
        <begin position="51"/>
        <end position="60"/>
    </location>
</feature>
<dbReference type="STRING" id="13706.A0A1X2HC89"/>
<feature type="region of interest" description="Disordered" evidence="3">
    <location>
        <begin position="18"/>
        <end position="67"/>
    </location>
</feature>
<proteinExistence type="predicted"/>
<dbReference type="SMART" id="SM00320">
    <property type="entry name" value="WD40"/>
    <property type="match status" value="3"/>
</dbReference>
<dbReference type="InterPro" id="IPR001680">
    <property type="entry name" value="WD40_rpt"/>
</dbReference>
<dbReference type="AlphaFoldDB" id="A0A1X2HC89"/>
<evidence type="ECO:0000256" key="3">
    <source>
        <dbReference type="SAM" id="MobiDB-lite"/>
    </source>
</evidence>
<feature type="compositionally biased region" description="Low complexity" evidence="3">
    <location>
        <begin position="36"/>
        <end position="50"/>
    </location>
</feature>
<sequence>MTPEEVDAVDINELLESVEQLPPIKKPSGTQKRSSKAAGKAKANGTATTTTRRRAPPKPKNRLEEYSYDPEGVRSLAKEYPDSYWRFHADADTHMVDELSETIPVEPVNVDISDHAAIVGMTLSNDGRVLATFSSVGSIGLYAVTKELRLLRRLRDPAETNIEEYWCGQFAGSRYLVAGGKLKDRNRWSAADEDNHILPCPIKIYDIISGQVVSTLSGHKEEILCIKAVTFKGENYFISTSQDGFIRKWHMAQDWITLLDSSEVEDGETCMAFTISFLPNTGNKYFMGACDGHLRLYDFEEGLLLQTFEDLYSSYCDCGKFIRWLDAPEDTTEDEAYFITRGAEECNAGDGLTSIPNKCMLHKVKYPTTKGGKFELETVRKFMHEDYHANSWLIKITSNGRYLMAPTIYGQIYVFDMRDGNVSLVIKGHDDCRVKAYTYPESVTNQDEAMVIKGDDEIDIKGEEDVITVKGE</sequence>
<dbReference type="Proteomes" id="UP000242180">
    <property type="component" value="Unassembled WGS sequence"/>
</dbReference>
<gene>
    <name evidence="4" type="ORF">BCR43DRAFT_531078</name>
</gene>